<evidence type="ECO:0000313" key="4">
    <source>
        <dbReference type="EMBL" id="CAK9112439.1"/>
    </source>
</evidence>
<dbReference type="Proteomes" id="UP001642484">
    <property type="component" value="Unassembled WGS sequence"/>
</dbReference>
<feature type="repeat" description="PPR" evidence="2">
    <location>
        <begin position="577"/>
        <end position="611"/>
    </location>
</feature>
<feature type="compositionally biased region" description="Basic and acidic residues" evidence="3">
    <location>
        <begin position="1"/>
        <end position="11"/>
    </location>
</feature>
<feature type="repeat" description="PPR" evidence="2">
    <location>
        <begin position="180"/>
        <end position="214"/>
    </location>
</feature>
<reference evidence="4 5" key="1">
    <citation type="submission" date="2024-02" db="EMBL/GenBank/DDBJ databases">
        <authorList>
            <person name="Chen Y."/>
            <person name="Shah S."/>
            <person name="Dougan E. K."/>
            <person name="Thang M."/>
            <person name="Chan C."/>
        </authorList>
    </citation>
    <scope>NUCLEOTIDE SEQUENCE [LARGE SCALE GENOMIC DNA]</scope>
</reference>
<sequence length="780" mass="85607">MRSDSGLDRSKLGALSKLGPNPNSDDVRSILKLVVQDWRPCPQLATAVLSGLGRQSLPTTCLEVLKGMEASQVQTDVIHYNSVLSACRSKWQAATYLLQRAARNHLQLQSLSFCLSFSAARAQPSAWQLCLSALHVDMPSLKVEADIRSFGAAIGACERGRWVEAGYLLEEMAQARLPGDVMSFSSGISACGEGAEWEAAMQVLPKMEHLQIVPDCVCINTLIGTYAGCVWPKAIESLRWLTSKRWSEAVSFNAAMKVVGSASFWELVLELMRQMTISAINPTLVSFNTAMAYVSWEVALCLLEDLKTAALKADEISLSQVLSSLSSASEWQKALELVEVIPSTVGYNQVIRACGQVKCWYLALELLHRMPGRSVRQDLVSFNLALTSCRDHPQHAAALLKQLPFPPDAVTFSAAIMATVDWREALCLLEEMSQQSLESTAPSHNAAIRACDRAGEWTKALVLLDEMVLGDFSDIISFNSVINACEQASEWLVALRLLETIEAEGSKVSPDVVTISAAISACEKAGIWMWALGLLERSVEPDVIAYSSVIAAFDRSSLWVEALQILTSMEAGQVPPNDVSFNSAISACAKGGEWQRAVWLLQGMASRQLRRSVISFSAAISACECNLEWQRGIFLLQMMLESACAPDVIALNASFQNCEMARQWEMALALLRQGLQWHLEPDVMSWTMVLGACAKTRRWELTLSLLVSMLGQRLEPSIISFNTVLSAMDQCQVPWKLSLRLVHLMLAGQVAPDCAAYSLLMKSCELSECPSALDLPFLHR</sequence>
<organism evidence="4 5">
    <name type="scientific">Durusdinium trenchii</name>
    <dbReference type="NCBI Taxonomy" id="1381693"/>
    <lineage>
        <taxon>Eukaryota</taxon>
        <taxon>Sar</taxon>
        <taxon>Alveolata</taxon>
        <taxon>Dinophyceae</taxon>
        <taxon>Suessiales</taxon>
        <taxon>Symbiodiniaceae</taxon>
        <taxon>Durusdinium</taxon>
    </lineage>
</organism>
<dbReference type="InterPro" id="IPR002885">
    <property type="entry name" value="PPR_rpt"/>
</dbReference>
<keyword evidence="1" id="KW-0677">Repeat</keyword>
<dbReference type="InterPro" id="IPR011990">
    <property type="entry name" value="TPR-like_helical_dom_sf"/>
</dbReference>
<feature type="repeat" description="PPR" evidence="2">
    <location>
        <begin position="682"/>
        <end position="716"/>
    </location>
</feature>
<evidence type="ECO:0000256" key="3">
    <source>
        <dbReference type="SAM" id="MobiDB-lite"/>
    </source>
</evidence>
<feature type="region of interest" description="Disordered" evidence="3">
    <location>
        <begin position="1"/>
        <end position="20"/>
    </location>
</feature>
<dbReference type="Pfam" id="PF13812">
    <property type="entry name" value="PPR_3"/>
    <property type="match status" value="2"/>
</dbReference>
<evidence type="ECO:0000313" key="5">
    <source>
        <dbReference type="Proteomes" id="UP001642484"/>
    </source>
</evidence>
<name>A0ABP0SJA0_9DINO</name>
<feature type="repeat" description="PPR" evidence="2">
    <location>
        <begin position="542"/>
        <end position="576"/>
    </location>
</feature>
<dbReference type="PANTHER" id="PTHR47447">
    <property type="entry name" value="OS03G0856100 PROTEIN"/>
    <property type="match status" value="1"/>
</dbReference>
<gene>
    <name evidence="4" type="ORF">CCMP2556_LOCUS52116</name>
</gene>
<evidence type="ECO:0000256" key="1">
    <source>
        <dbReference type="ARBA" id="ARBA00022737"/>
    </source>
</evidence>
<evidence type="ECO:0008006" key="6">
    <source>
        <dbReference type="Google" id="ProtNLM"/>
    </source>
</evidence>
<dbReference type="EMBL" id="CAXAMN010027706">
    <property type="protein sequence ID" value="CAK9112439.1"/>
    <property type="molecule type" value="Genomic_DNA"/>
</dbReference>
<protein>
    <recommendedName>
        <fullName evidence="6">Pentatricopeptide repeat-containing protein, chloroplastic</fullName>
    </recommendedName>
</protein>
<accession>A0ABP0SJA0</accession>
<comment type="caution">
    <text evidence="4">The sequence shown here is derived from an EMBL/GenBank/DDBJ whole genome shotgun (WGS) entry which is preliminary data.</text>
</comment>
<dbReference type="NCBIfam" id="TIGR00756">
    <property type="entry name" value="PPR"/>
    <property type="match status" value="1"/>
</dbReference>
<dbReference type="PANTHER" id="PTHR47447:SF17">
    <property type="entry name" value="OS12G0638900 PROTEIN"/>
    <property type="match status" value="1"/>
</dbReference>
<keyword evidence="5" id="KW-1185">Reference proteome</keyword>
<proteinExistence type="predicted"/>
<dbReference type="Gene3D" id="1.25.40.10">
    <property type="entry name" value="Tetratricopeptide repeat domain"/>
    <property type="match status" value="6"/>
</dbReference>
<evidence type="ECO:0000256" key="2">
    <source>
        <dbReference type="PROSITE-ProRule" id="PRU00708"/>
    </source>
</evidence>
<dbReference type="Pfam" id="PF01535">
    <property type="entry name" value="PPR"/>
    <property type="match status" value="2"/>
</dbReference>
<dbReference type="PROSITE" id="PS51375">
    <property type="entry name" value="PPR"/>
    <property type="match status" value="4"/>
</dbReference>